<reference evidence="9 10" key="1">
    <citation type="submission" date="2018-08" db="EMBL/GenBank/DDBJ databases">
        <title>The first complete genome of Treponema rectale (CHPAT), a commensal spirochete of the bovine rectum.</title>
        <authorList>
            <person name="Staton G.J."/>
            <person name="Clegg S.R."/>
            <person name="Carter S.D."/>
            <person name="Radford A.D."/>
            <person name="Darby A."/>
            <person name="Hall N."/>
            <person name="Birtles R.J."/>
            <person name="Evans N.J."/>
        </authorList>
    </citation>
    <scope>NUCLEOTIDE SEQUENCE [LARGE SCALE GENOMIC DNA]</scope>
    <source>
        <strain evidence="9 10">CHPA</strain>
    </source>
</reference>
<keyword evidence="3 6" id="KW-0808">Transferase</keyword>
<dbReference type="EMBL" id="CP031517">
    <property type="protein sequence ID" value="QOS39119.1"/>
    <property type="molecule type" value="Genomic_DNA"/>
</dbReference>
<evidence type="ECO:0000256" key="4">
    <source>
        <dbReference type="ARBA" id="ARBA00023315"/>
    </source>
</evidence>
<evidence type="ECO:0000256" key="6">
    <source>
        <dbReference type="PIRNR" id="PIRNR000446"/>
    </source>
</evidence>
<accession>A0A7M1XI02</accession>
<comment type="similarity">
    <text evidence="6">Belongs to the fabD family.</text>
</comment>
<evidence type="ECO:0000313" key="9">
    <source>
        <dbReference type="EMBL" id="QOS39119.1"/>
    </source>
</evidence>
<gene>
    <name evidence="9" type="ORF">DYE49_01070</name>
</gene>
<dbReference type="PIRSF" id="PIRSF000446">
    <property type="entry name" value="Mct"/>
    <property type="match status" value="1"/>
</dbReference>
<evidence type="ECO:0000256" key="7">
    <source>
        <dbReference type="PIRSR" id="PIRSR000446-1"/>
    </source>
</evidence>
<proteinExistence type="inferred from homology"/>
<dbReference type="AlphaFoldDB" id="A0A7M1XI02"/>
<evidence type="ECO:0000256" key="3">
    <source>
        <dbReference type="ARBA" id="ARBA00022679"/>
    </source>
</evidence>
<dbReference type="SMART" id="SM00827">
    <property type="entry name" value="PKS_AT"/>
    <property type="match status" value="1"/>
</dbReference>
<dbReference type="KEGG" id="trc:DYE49_01070"/>
<evidence type="ECO:0000256" key="5">
    <source>
        <dbReference type="ARBA" id="ARBA00048462"/>
    </source>
</evidence>
<dbReference type="EC" id="2.3.1.39" evidence="1 6"/>
<feature type="domain" description="Malonyl-CoA:ACP transacylase (MAT)" evidence="8">
    <location>
        <begin position="6"/>
        <end position="299"/>
    </location>
</feature>
<dbReference type="SUPFAM" id="SSF52151">
    <property type="entry name" value="FabD/lysophospholipase-like"/>
    <property type="match status" value="1"/>
</dbReference>
<dbReference type="Gene3D" id="3.40.366.10">
    <property type="entry name" value="Malonyl-Coenzyme A Acyl Carrier Protein, domain 2"/>
    <property type="match status" value="1"/>
</dbReference>
<organism evidence="9 10">
    <name type="scientific">Treponema rectale</name>
    <dbReference type="NCBI Taxonomy" id="744512"/>
    <lineage>
        <taxon>Bacteria</taxon>
        <taxon>Pseudomonadati</taxon>
        <taxon>Spirochaetota</taxon>
        <taxon>Spirochaetia</taxon>
        <taxon>Spirochaetales</taxon>
        <taxon>Treponemataceae</taxon>
        <taxon>Treponema</taxon>
    </lineage>
</organism>
<feature type="active site" evidence="7">
    <location>
        <position position="192"/>
    </location>
</feature>
<feature type="active site" evidence="7">
    <location>
        <position position="85"/>
    </location>
</feature>
<dbReference type="GO" id="GO:0006633">
    <property type="term" value="P:fatty acid biosynthetic process"/>
    <property type="evidence" value="ECO:0007669"/>
    <property type="project" value="TreeGrafter"/>
</dbReference>
<keyword evidence="4 6" id="KW-0012">Acyltransferase</keyword>
<dbReference type="Gene3D" id="3.30.70.250">
    <property type="entry name" value="Malonyl-CoA ACP transacylase, ACP-binding"/>
    <property type="match status" value="1"/>
</dbReference>
<dbReference type="InterPro" id="IPR001227">
    <property type="entry name" value="Ac_transferase_dom_sf"/>
</dbReference>
<dbReference type="InterPro" id="IPR016036">
    <property type="entry name" value="Malonyl_transacylase_ACP-bd"/>
</dbReference>
<dbReference type="InterPro" id="IPR014043">
    <property type="entry name" value="Acyl_transferase_dom"/>
</dbReference>
<comment type="catalytic activity">
    <reaction evidence="5 6">
        <text>holo-[ACP] + malonyl-CoA = malonyl-[ACP] + CoA</text>
        <dbReference type="Rhea" id="RHEA:41792"/>
        <dbReference type="Rhea" id="RHEA-COMP:9623"/>
        <dbReference type="Rhea" id="RHEA-COMP:9685"/>
        <dbReference type="ChEBI" id="CHEBI:57287"/>
        <dbReference type="ChEBI" id="CHEBI:57384"/>
        <dbReference type="ChEBI" id="CHEBI:64479"/>
        <dbReference type="ChEBI" id="CHEBI:78449"/>
        <dbReference type="EC" id="2.3.1.39"/>
    </reaction>
</comment>
<evidence type="ECO:0000259" key="8">
    <source>
        <dbReference type="SMART" id="SM00827"/>
    </source>
</evidence>
<protein>
    <recommendedName>
        <fullName evidence="2 6">Malonyl CoA-acyl carrier protein transacylase</fullName>
        <ecNumber evidence="1 6">2.3.1.39</ecNumber>
    </recommendedName>
</protein>
<dbReference type="InterPro" id="IPR016035">
    <property type="entry name" value="Acyl_Trfase/lysoPLipase"/>
</dbReference>
<dbReference type="Proteomes" id="UP000593591">
    <property type="component" value="Chromosome"/>
</dbReference>
<evidence type="ECO:0000256" key="2">
    <source>
        <dbReference type="ARBA" id="ARBA00018953"/>
    </source>
</evidence>
<evidence type="ECO:0000256" key="1">
    <source>
        <dbReference type="ARBA" id="ARBA00013258"/>
    </source>
</evidence>
<dbReference type="GO" id="GO:0005829">
    <property type="term" value="C:cytosol"/>
    <property type="evidence" value="ECO:0007669"/>
    <property type="project" value="TreeGrafter"/>
</dbReference>
<dbReference type="InterPro" id="IPR050858">
    <property type="entry name" value="Mal-CoA-ACP_Trans/PKS_FabD"/>
</dbReference>
<dbReference type="PANTHER" id="PTHR42681:SF1">
    <property type="entry name" value="MALONYL-COA-ACYL CARRIER PROTEIN TRANSACYLASE, MITOCHONDRIAL"/>
    <property type="match status" value="1"/>
</dbReference>
<dbReference type="PANTHER" id="PTHR42681">
    <property type="entry name" value="MALONYL-COA-ACYL CARRIER PROTEIN TRANSACYLASE, MITOCHONDRIAL"/>
    <property type="match status" value="1"/>
</dbReference>
<dbReference type="InterPro" id="IPR024925">
    <property type="entry name" value="Malonyl_CoA-ACP_transAc"/>
</dbReference>
<dbReference type="GO" id="GO:0004314">
    <property type="term" value="F:[acyl-carrier-protein] S-malonyltransferase activity"/>
    <property type="evidence" value="ECO:0007669"/>
    <property type="project" value="UniProtKB-EC"/>
</dbReference>
<name>A0A7M1XI02_9SPIR</name>
<dbReference type="SUPFAM" id="SSF55048">
    <property type="entry name" value="Probable ACP-binding domain of malonyl-CoA ACP transacylase"/>
    <property type="match status" value="1"/>
</dbReference>
<evidence type="ECO:0000313" key="10">
    <source>
        <dbReference type="Proteomes" id="UP000593591"/>
    </source>
</evidence>
<dbReference type="Pfam" id="PF00698">
    <property type="entry name" value="Acyl_transf_1"/>
    <property type="match status" value="1"/>
</dbReference>
<sequence length="301" mass="32898">MKIAFLFAGQGAQSVGMGKDMYDNIPSVKAIYDQFEEIKSLCFEDKDGVINQTAYAQKAMLLTGYAIASALKEKGIKPEYTCGLSLGEYTALAFGNTWSLTDAIEIITNRGRIMQEALPLGTTTMAAVIGADREVILSCLAEVKSGVAEIANYNCPGQIVITGDNAGIKEATELLAGKCRRVIPLNVSGAFHCSLLKEASKELREVLDRYHPLKSDYTMVYNVSGHEEDRPLNDILQEQICHSVYFEDSIRYLVSQGVDTFVEIGPGKTLSGFVKKTVTTPVKIINVSDYASYTDCLTQLL</sequence>